<dbReference type="InterPro" id="IPR013670">
    <property type="entry name" value="EcoEI_R_C_dom"/>
</dbReference>
<dbReference type="InterPro" id="IPR006935">
    <property type="entry name" value="Helicase/UvrB_N"/>
</dbReference>
<keyword evidence="3" id="KW-1185">Reference proteome</keyword>
<dbReference type="Gene3D" id="2.60.40.1120">
    <property type="entry name" value="Carboxypeptidase-like, regulatory domain"/>
    <property type="match status" value="1"/>
</dbReference>
<dbReference type="SMART" id="SM00487">
    <property type="entry name" value="DEXDc"/>
    <property type="match status" value="1"/>
</dbReference>
<dbReference type="SUPFAM" id="SSF52540">
    <property type="entry name" value="P-loop containing nucleoside triphosphate hydrolases"/>
    <property type="match status" value="2"/>
</dbReference>
<dbReference type="GO" id="GO:0005829">
    <property type="term" value="C:cytosol"/>
    <property type="evidence" value="ECO:0007669"/>
    <property type="project" value="TreeGrafter"/>
</dbReference>
<dbReference type="Gene3D" id="3.90.1570.30">
    <property type="match status" value="1"/>
</dbReference>
<dbReference type="Pfam" id="PF13620">
    <property type="entry name" value="CarboxypepD_reg"/>
    <property type="match status" value="1"/>
</dbReference>
<evidence type="ECO:0000259" key="1">
    <source>
        <dbReference type="PROSITE" id="PS51192"/>
    </source>
</evidence>
<reference evidence="2 3" key="1">
    <citation type="submission" date="2016-12" db="EMBL/GenBank/DDBJ databases">
        <title>Complete genome sequence of Microbacterium aurum KACC 15219.</title>
        <authorList>
            <person name="Jung Y."/>
            <person name="Shin J.-H."/>
            <person name="Lee Y.-J."/>
            <person name="Yi H."/>
            <person name="Bahn Y.-S."/>
            <person name="Kim J.F."/>
            <person name="Lee D.-W."/>
        </authorList>
    </citation>
    <scope>NUCLEOTIDE SEQUENCE [LARGE SCALE GENOMIC DNA]</scope>
    <source>
        <strain evidence="2 3">KACC 15219</strain>
    </source>
</reference>
<dbReference type="InterPro" id="IPR008969">
    <property type="entry name" value="CarboxyPept-like_regulatory"/>
</dbReference>
<protein>
    <recommendedName>
        <fullName evidence="1">Helicase ATP-binding domain-containing protein</fullName>
    </recommendedName>
</protein>
<dbReference type="GO" id="GO:0003677">
    <property type="term" value="F:DNA binding"/>
    <property type="evidence" value="ECO:0007669"/>
    <property type="project" value="InterPro"/>
</dbReference>
<dbReference type="STRING" id="36805.BOH66_08520"/>
<dbReference type="InterPro" id="IPR001650">
    <property type="entry name" value="Helicase_C-like"/>
</dbReference>
<dbReference type="REBASE" id="190459">
    <property type="entry name" value="Mau15219ORF8525P"/>
</dbReference>
<dbReference type="PANTHER" id="PTHR47396">
    <property type="entry name" value="TYPE I RESTRICTION ENZYME ECOKI R PROTEIN"/>
    <property type="match status" value="1"/>
</dbReference>
<dbReference type="Proteomes" id="UP000187185">
    <property type="component" value="Chromosome"/>
</dbReference>
<dbReference type="NCBIfam" id="NF046051">
    <property type="entry name" value="restrict_EcoAI"/>
    <property type="match status" value="1"/>
</dbReference>
<dbReference type="Pfam" id="PF04851">
    <property type="entry name" value="ResIII"/>
    <property type="match status" value="1"/>
</dbReference>
<dbReference type="KEGG" id="maur:BOH66_08520"/>
<evidence type="ECO:0000313" key="2">
    <source>
        <dbReference type="EMBL" id="APZ35828.1"/>
    </source>
</evidence>
<dbReference type="InterPro" id="IPR050742">
    <property type="entry name" value="Helicase_Restrict-Modif_Enz"/>
</dbReference>
<feature type="domain" description="Helicase ATP-binding" evidence="1">
    <location>
        <begin position="177"/>
        <end position="333"/>
    </location>
</feature>
<dbReference type="GO" id="GO:0006304">
    <property type="term" value="P:DNA modification"/>
    <property type="evidence" value="ECO:0007669"/>
    <property type="project" value="InterPro"/>
</dbReference>
<dbReference type="PROSITE" id="PS51192">
    <property type="entry name" value="HELICASE_ATP_BIND_1"/>
    <property type="match status" value="1"/>
</dbReference>
<proteinExistence type="predicted"/>
<dbReference type="SUPFAM" id="SSF49464">
    <property type="entry name" value="Carboxypeptidase regulatory domain-like"/>
    <property type="match status" value="1"/>
</dbReference>
<dbReference type="EMBL" id="CP018762">
    <property type="protein sequence ID" value="APZ35828.1"/>
    <property type="molecule type" value="Genomic_DNA"/>
</dbReference>
<dbReference type="Gene3D" id="3.40.50.300">
    <property type="entry name" value="P-loop containing nucleotide triphosphate hydrolases"/>
    <property type="match status" value="2"/>
</dbReference>
<dbReference type="InterPro" id="IPR027417">
    <property type="entry name" value="P-loop_NTPase"/>
</dbReference>
<dbReference type="GO" id="GO:0005524">
    <property type="term" value="F:ATP binding"/>
    <property type="evidence" value="ECO:0007669"/>
    <property type="project" value="InterPro"/>
</dbReference>
<accession>A0A1P8UCE8</accession>
<dbReference type="Pfam" id="PF00271">
    <property type="entry name" value="Helicase_C"/>
    <property type="match status" value="1"/>
</dbReference>
<organism evidence="2 3">
    <name type="scientific">Microbacterium aurum</name>
    <dbReference type="NCBI Taxonomy" id="36805"/>
    <lineage>
        <taxon>Bacteria</taxon>
        <taxon>Bacillati</taxon>
        <taxon>Actinomycetota</taxon>
        <taxon>Actinomycetes</taxon>
        <taxon>Micrococcales</taxon>
        <taxon>Microbacteriaceae</taxon>
        <taxon>Microbacterium</taxon>
    </lineage>
</organism>
<evidence type="ECO:0000313" key="3">
    <source>
        <dbReference type="Proteomes" id="UP000187185"/>
    </source>
</evidence>
<name>A0A1P8UCE8_9MICO</name>
<dbReference type="Pfam" id="PF08463">
    <property type="entry name" value="EcoEI_R_C"/>
    <property type="match status" value="1"/>
</dbReference>
<dbReference type="AlphaFoldDB" id="A0A1P8UCE8"/>
<sequence length="850" mass="93962">MNEADTRAKLIDPRLLADGWSEALIEREYTYRRGRVRLVGEQSIRDQPQFCDYVLRDGARGPILAILEAKDETHGPSDGLQQALGYAEDIGIYFAYSSNGHGLVEHDRLTNQVRDLESFPSPAELRERISSSRPTRTAELQNPDGVMVTNPIIQPAYPAQTGGMRWYQERAVTAALDEMLSGRRRALLSLATGTGKTYIAFNLAWKLLKSGYSKRVLFLADRVSLRDQAFNEFGPFDTARGVVAGSPPFARDIHFGIYQTLYARGEDGVRLYERYPRDFFDLVIIDECHRSGYGDWQVILDHFDSAFHLGMTATPKRSDSIDTYEFFAGENRDADGAPQPAFEYSLGRGIDDGFLAMYRVRRVKTNIDQDGLRIEEELDQGADLIVPDGAPVKEIYASSEFERAIQVEDRTRAMCEHLAGLLRQWGPNEKTMVFCVSMEHAARVRDHMQRLLGPETGKSHYAVRIVSEEPAGQALLEEFQLSSSTQPVLATTVDLLTTGVNVPSCRNIVFMKPVGSPTVFKQILGRGSRLDAATHKEFFRIVDYTDATRLLDEWDLPPAGGTILTEGHGVLTGQVVNHDGFEPIQGAAVVVRAGSRTFADVQTDARGLFHVPALPETTLTVDAAARGFSSKRVRVPVAAEPTEIVITLREPQPGVERLVISGVTVTIAEETDLTLADGAELTVEEYIERAGAKTRELVGTNEDLIQRWRDPETRSALRAALSVVDVQPSILALVAGRPDADELDLLAFAAFGADIRSREERARAFALAHDVSDEALTAEGVIVAALTDKYRQAGVEEIASADVLSLEPFTSGFGGIQGVIRALGGPEPVKQLLRDVQRWLYPIDNEEQER</sequence>
<dbReference type="PANTHER" id="PTHR47396:SF1">
    <property type="entry name" value="ATP-DEPENDENT HELICASE IRC3-RELATED"/>
    <property type="match status" value="1"/>
</dbReference>
<dbReference type="InterPro" id="IPR014001">
    <property type="entry name" value="Helicase_ATP-bd"/>
</dbReference>
<dbReference type="GO" id="GO:0016787">
    <property type="term" value="F:hydrolase activity"/>
    <property type="evidence" value="ECO:0007669"/>
    <property type="project" value="InterPro"/>
</dbReference>
<dbReference type="RefSeq" id="WP_076692177.1">
    <property type="nucleotide sequence ID" value="NZ_CP018762.1"/>
</dbReference>
<gene>
    <name evidence="2" type="ORF">BOH66_08520</name>
</gene>
<dbReference type="CDD" id="cd18032">
    <property type="entry name" value="DEXHc_RE_I_III_res"/>
    <property type="match status" value="1"/>
</dbReference>